<protein>
    <recommendedName>
        <fullName evidence="3">AlgX/AlgJ SGNH hydrolase-like domain-containing protein</fullName>
    </recommendedName>
</protein>
<dbReference type="InterPro" id="IPR036514">
    <property type="entry name" value="SGNH_hydro_sf"/>
</dbReference>
<dbReference type="SUPFAM" id="SSF52266">
    <property type="entry name" value="SGNH hydrolase"/>
    <property type="match status" value="1"/>
</dbReference>
<organism evidence="1 2">
    <name type="scientific">Candidatus Schekmanbacteria bacterium RIFCSPLOWO2_12_FULL_38_15</name>
    <dbReference type="NCBI Taxonomy" id="1817883"/>
    <lineage>
        <taxon>Bacteria</taxon>
        <taxon>Candidatus Schekmaniibacteriota</taxon>
    </lineage>
</organism>
<evidence type="ECO:0000313" key="2">
    <source>
        <dbReference type="Proteomes" id="UP000178082"/>
    </source>
</evidence>
<dbReference type="EMBL" id="MGDI01000010">
    <property type="protein sequence ID" value="OGL54616.1"/>
    <property type="molecule type" value="Genomic_DNA"/>
</dbReference>
<reference evidence="1 2" key="1">
    <citation type="journal article" date="2016" name="Nat. Commun.">
        <title>Thousands of microbial genomes shed light on interconnected biogeochemical processes in an aquifer system.</title>
        <authorList>
            <person name="Anantharaman K."/>
            <person name="Brown C.T."/>
            <person name="Hug L.A."/>
            <person name="Sharon I."/>
            <person name="Castelle C.J."/>
            <person name="Probst A.J."/>
            <person name="Thomas B.C."/>
            <person name="Singh A."/>
            <person name="Wilkins M.J."/>
            <person name="Karaoz U."/>
            <person name="Brodie E.L."/>
            <person name="Williams K.H."/>
            <person name="Hubbard S.S."/>
            <person name="Banfield J.F."/>
        </authorList>
    </citation>
    <scope>NUCLEOTIDE SEQUENCE [LARGE SCALE GENOMIC DNA]</scope>
</reference>
<name>A0A1F7SLF2_9BACT</name>
<dbReference type="Proteomes" id="UP000178082">
    <property type="component" value="Unassembled WGS sequence"/>
</dbReference>
<accession>A0A1F7SLF2</accession>
<evidence type="ECO:0000313" key="1">
    <source>
        <dbReference type="EMBL" id="OGL54616.1"/>
    </source>
</evidence>
<dbReference type="Gene3D" id="3.40.50.1110">
    <property type="entry name" value="SGNH hydrolase"/>
    <property type="match status" value="1"/>
</dbReference>
<gene>
    <name evidence="1" type="ORF">A3G31_12100</name>
</gene>
<comment type="caution">
    <text evidence="1">The sequence shown here is derived from an EMBL/GenBank/DDBJ whole genome shotgun (WGS) entry which is preliminary data.</text>
</comment>
<dbReference type="STRING" id="1817883.A3G31_12100"/>
<evidence type="ECO:0008006" key="3">
    <source>
        <dbReference type="Google" id="ProtNLM"/>
    </source>
</evidence>
<dbReference type="AlphaFoldDB" id="A0A1F7SLF2"/>
<proteinExistence type="predicted"/>
<sequence>MIGAINHYTVKDGYLFDLFEHKQKERRKNFLERNSRAYEFFEDRVNNLLIKKGLKKKPWENSGIPFDMKFYLKKYPSKLEEAMNKTKGFLKGIDSLEKQIGGKSLIFLIPNRIQVFEGSFAKELIRYHENPANYSVTRINDELANFTEENKIPFLDLLPSQREYEKKVDLFLPSDSHWNKEGHKLVAKTIYDYLVSNGMVQ</sequence>